<dbReference type="EMBL" id="CAJPIN010016204">
    <property type="protein sequence ID" value="CAG2061521.1"/>
    <property type="molecule type" value="Genomic_DNA"/>
</dbReference>
<sequence>MEWASFICETGPFHFGLGNALEVTCHKSELQCRKYYLIHLVIIRDKSQSNPPETCDDYTLH</sequence>
<protein>
    <submittedName>
        <fullName evidence="1">Uncharacterized protein</fullName>
    </submittedName>
</protein>
<reference evidence="1" key="1">
    <citation type="submission" date="2021-03" db="EMBL/GenBank/DDBJ databases">
        <authorList>
            <person name="Tran Van P."/>
        </authorList>
    </citation>
    <scope>NUCLEOTIDE SEQUENCE</scope>
</reference>
<accession>A0ABN7P543</accession>
<dbReference type="Proteomes" id="UP001153148">
    <property type="component" value="Unassembled WGS sequence"/>
</dbReference>
<comment type="caution">
    <text evidence="1">The sequence shown here is derived from an EMBL/GenBank/DDBJ whole genome shotgun (WGS) entry which is preliminary data.</text>
</comment>
<evidence type="ECO:0000313" key="2">
    <source>
        <dbReference type="Proteomes" id="UP001153148"/>
    </source>
</evidence>
<gene>
    <name evidence="1" type="ORF">TPAB3V08_LOCUS8475</name>
</gene>
<keyword evidence="2" id="KW-1185">Reference proteome</keyword>
<name>A0ABN7P543_TIMPD</name>
<evidence type="ECO:0000313" key="1">
    <source>
        <dbReference type="EMBL" id="CAG2061521.1"/>
    </source>
</evidence>
<proteinExistence type="predicted"/>
<organism evidence="1 2">
    <name type="scientific">Timema podura</name>
    <name type="common">Walking stick</name>
    <dbReference type="NCBI Taxonomy" id="61482"/>
    <lineage>
        <taxon>Eukaryota</taxon>
        <taxon>Metazoa</taxon>
        <taxon>Ecdysozoa</taxon>
        <taxon>Arthropoda</taxon>
        <taxon>Hexapoda</taxon>
        <taxon>Insecta</taxon>
        <taxon>Pterygota</taxon>
        <taxon>Neoptera</taxon>
        <taxon>Polyneoptera</taxon>
        <taxon>Phasmatodea</taxon>
        <taxon>Timematodea</taxon>
        <taxon>Timematoidea</taxon>
        <taxon>Timematidae</taxon>
        <taxon>Timema</taxon>
    </lineage>
</organism>
<feature type="non-terminal residue" evidence="1">
    <location>
        <position position="61"/>
    </location>
</feature>